<evidence type="ECO:0000313" key="1">
    <source>
        <dbReference type="EMBL" id="KAK9238075.1"/>
    </source>
</evidence>
<sequence>MAPKSRPPGQLPRSSSASYIKYASPVIQQSVLSLLRRTFSAVYSHPETLAKTIQSVKGHLYTRDYAAAFGSPDYLLAYVVRWSPSRALAYLHVLGDLCPLIPEVLTSPSQKPNNTKDILCIGGGAGGEVLALATLANELHAKNVNILAVDIAHWDDVFEGLRDGIRRGFGWDKKDDEIAKDDNDIELRFRQMDILDIPCYLKSNDDDKAILTSNGDVPGSSHDNIDFGSLDIITIMFTTNELFAQSKPRTLTLFQYMSENCKPGTLLLILESAGSYSHIQIGSKTFPVQFLLDHIMVGNVAGWEKVVDDDAVWFRIQNDLKYPLELENMRFFLRLYRRV</sequence>
<reference evidence="2" key="1">
    <citation type="journal article" date="2024" name="Front. Bioeng. Biotechnol.">
        <title>Genome-scale model development and genomic sequencing of the oleaginous clade Lipomyces.</title>
        <authorList>
            <person name="Czajka J.J."/>
            <person name="Han Y."/>
            <person name="Kim J."/>
            <person name="Mondo S.J."/>
            <person name="Hofstad B.A."/>
            <person name="Robles A."/>
            <person name="Haridas S."/>
            <person name="Riley R."/>
            <person name="LaButti K."/>
            <person name="Pangilinan J."/>
            <person name="Andreopoulos W."/>
            <person name="Lipzen A."/>
            <person name="Yan J."/>
            <person name="Wang M."/>
            <person name="Ng V."/>
            <person name="Grigoriev I.V."/>
            <person name="Spatafora J.W."/>
            <person name="Magnuson J.K."/>
            <person name="Baker S.E."/>
            <person name="Pomraning K.R."/>
        </authorList>
    </citation>
    <scope>NUCLEOTIDE SEQUENCE [LARGE SCALE GENOMIC DNA]</scope>
    <source>
        <strain evidence="2">CBS 7786</strain>
    </source>
</reference>
<keyword evidence="2" id="KW-1185">Reference proteome</keyword>
<dbReference type="EMBL" id="MU971361">
    <property type="protein sequence ID" value="KAK9238075.1"/>
    <property type="molecule type" value="Genomic_DNA"/>
</dbReference>
<proteinExistence type="predicted"/>
<comment type="caution">
    <text evidence="1">The sequence shown here is derived from an EMBL/GenBank/DDBJ whole genome shotgun (WGS) entry which is preliminary data.</text>
</comment>
<protein>
    <submittedName>
        <fullName evidence="1">Uncharacterized protein</fullName>
    </submittedName>
</protein>
<organism evidence="1 2">
    <name type="scientific">Lipomyces kononenkoae</name>
    <name type="common">Yeast</name>
    <dbReference type="NCBI Taxonomy" id="34357"/>
    <lineage>
        <taxon>Eukaryota</taxon>
        <taxon>Fungi</taxon>
        <taxon>Dikarya</taxon>
        <taxon>Ascomycota</taxon>
        <taxon>Saccharomycotina</taxon>
        <taxon>Lipomycetes</taxon>
        <taxon>Lipomycetales</taxon>
        <taxon>Lipomycetaceae</taxon>
        <taxon>Lipomyces</taxon>
    </lineage>
</organism>
<accession>A0ACC3T3A5</accession>
<dbReference type="Proteomes" id="UP001433508">
    <property type="component" value="Unassembled WGS sequence"/>
</dbReference>
<name>A0ACC3T3A5_LIPKO</name>
<evidence type="ECO:0000313" key="2">
    <source>
        <dbReference type="Proteomes" id="UP001433508"/>
    </source>
</evidence>
<gene>
    <name evidence="1" type="ORF">V1525DRAFT_402357</name>
</gene>